<dbReference type="Proteomes" id="UP000559987">
    <property type="component" value="Unassembled WGS sequence"/>
</dbReference>
<reference evidence="1 2" key="1">
    <citation type="submission" date="2020-08" db="EMBL/GenBank/DDBJ databases">
        <title>Genomic Encyclopedia of Type Strains, Phase III (KMG-III): the genomes of soil and plant-associated and newly described type strains.</title>
        <authorList>
            <person name="Whitman W."/>
        </authorList>
    </citation>
    <scope>NUCLEOTIDE SEQUENCE [LARGE SCALE GENOMIC DNA]</scope>
    <source>
        <strain evidence="1 2">CECT 8571</strain>
    </source>
</reference>
<dbReference type="EMBL" id="JACHXZ010000007">
    <property type="protein sequence ID" value="MBB3170194.1"/>
    <property type="molecule type" value="Genomic_DNA"/>
</dbReference>
<comment type="caution">
    <text evidence="1">The sequence shown here is derived from an EMBL/GenBank/DDBJ whole genome shotgun (WGS) entry which is preliminary data.</text>
</comment>
<evidence type="ECO:0000313" key="2">
    <source>
        <dbReference type="Proteomes" id="UP000559987"/>
    </source>
</evidence>
<organism evidence="1 2">
    <name type="scientific">Simiduia aestuariiviva</name>
    <dbReference type="NCBI Taxonomy" id="1510459"/>
    <lineage>
        <taxon>Bacteria</taxon>
        <taxon>Pseudomonadati</taxon>
        <taxon>Pseudomonadota</taxon>
        <taxon>Gammaproteobacteria</taxon>
        <taxon>Cellvibrionales</taxon>
        <taxon>Cellvibrionaceae</taxon>
        <taxon>Simiduia</taxon>
    </lineage>
</organism>
<name>A0A839UPP7_9GAMM</name>
<gene>
    <name evidence="1" type="ORF">FHS30_003417</name>
</gene>
<accession>A0A839UPP7</accession>
<dbReference type="RefSeq" id="WP_183911692.1">
    <property type="nucleotide sequence ID" value="NZ_JACHXZ010000007.1"/>
</dbReference>
<dbReference type="AlphaFoldDB" id="A0A839UPP7"/>
<evidence type="ECO:0000313" key="1">
    <source>
        <dbReference type="EMBL" id="MBB3170194.1"/>
    </source>
</evidence>
<sequence>MEKTNKMSSNKKFAIFIFVVVVILAAGKAATSFNEENHQRMAMEQCGSQEQIAHVDSKGFSCVE</sequence>
<keyword evidence="2" id="KW-1185">Reference proteome</keyword>
<proteinExistence type="predicted"/>
<protein>
    <submittedName>
        <fullName evidence="1">Uncharacterized protein</fullName>
    </submittedName>
</protein>